<evidence type="ECO:0000256" key="1">
    <source>
        <dbReference type="ARBA" id="ARBA00009820"/>
    </source>
</evidence>
<reference evidence="3" key="1">
    <citation type="submission" date="2019-09" db="UniProtKB">
        <authorList>
            <consortium name="WormBaseParasite"/>
        </authorList>
    </citation>
    <scope>IDENTIFICATION</scope>
</reference>
<protein>
    <submittedName>
        <fullName evidence="3">Biopolymer transporter Tol</fullName>
    </submittedName>
</protein>
<dbReference type="AlphaFoldDB" id="A0A183GMP0"/>
<name>A0A183GMP0_HELPZ</name>
<dbReference type="PANTHER" id="PTHR36842">
    <property type="entry name" value="PROTEIN TOLB HOMOLOG"/>
    <property type="match status" value="1"/>
</dbReference>
<dbReference type="Gene3D" id="2.120.10.30">
    <property type="entry name" value="TolB, C-terminal domain"/>
    <property type="match status" value="4"/>
</dbReference>
<dbReference type="Pfam" id="PF07676">
    <property type="entry name" value="PD40"/>
    <property type="match status" value="6"/>
</dbReference>
<keyword evidence="2" id="KW-1185">Reference proteome</keyword>
<dbReference type="PANTHER" id="PTHR36842:SF1">
    <property type="entry name" value="PROTEIN TOLB"/>
    <property type="match status" value="1"/>
</dbReference>
<accession>A0A183GMP0</accession>
<dbReference type="WBParaSite" id="HPBE_0002396001-mRNA-1">
    <property type="protein sequence ID" value="HPBE_0002396001-mRNA-1"/>
    <property type="gene ID" value="HPBE_0002396001"/>
</dbReference>
<sequence length="585" mass="65619">LQVNQYGNIIAQLTDNNYYDAEAVVSPDGKKILHTSMESGDLDIYIMDVDGSNKKRLTKQLGYDGGGFFSPDGKKVVFRASRPKTEREQELYRDLLRHHLVAPTNMELYVMSADGSEQRPVFSPPLGRGSWAPYYHPDGKRIIFSSNFNSTDEAFTLYIVNEDGSGLDQVTSGGHFNSYPMFSHNGQKLVWASSRGASNPRGLNIFIADWVSLMQLDVHTISGIRSEPWQDKSTEPYDNVVHFEGERHFRNVKQLTFGGQNAEGYFSFDDTKLTLQATGYGTACDQIYELDLNIDPRKQTLRRTSTGLGGTTCSFFFKEADNDHRLYAGDFWALNYTILTNLTDTCPKKKCQNPESITDPVLKKLCNTSYTWDVVPNYDIFMVNKYGNIVRRLTESPGYDAEAVLSPDGNTIAFTSMRSGDLELWTMNTDGTELKQVTHELGYDGGSFFSPDGKRLVFRASRPKTADEIEKYKQLLSYNLVEPVLMELYVVDVDGSNLRQITNLSVASWAPYYLADNKRIVFSSNYEAGTDGFGAFALYVINDDGTGLERVALDMRPSMWAVFLALLTASLTDFQSVFPPILSAA</sequence>
<dbReference type="InterPro" id="IPR011659">
    <property type="entry name" value="WD40"/>
</dbReference>
<dbReference type="Proteomes" id="UP000050761">
    <property type="component" value="Unassembled WGS sequence"/>
</dbReference>
<comment type="similarity">
    <text evidence="1">Belongs to the TolB family.</text>
</comment>
<evidence type="ECO:0000313" key="2">
    <source>
        <dbReference type="Proteomes" id="UP000050761"/>
    </source>
</evidence>
<dbReference type="InterPro" id="IPR011042">
    <property type="entry name" value="6-blade_b-propeller_TolB-like"/>
</dbReference>
<organism evidence="2 3">
    <name type="scientific">Heligmosomoides polygyrus</name>
    <name type="common">Parasitic roundworm</name>
    <dbReference type="NCBI Taxonomy" id="6339"/>
    <lineage>
        <taxon>Eukaryota</taxon>
        <taxon>Metazoa</taxon>
        <taxon>Ecdysozoa</taxon>
        <taxon>Nematoda</taxon>
        <taxon>Chromadorea</taxon>
        <taxon>Rhabditida</taxon>
        <taxon>Rhabditina</taxon>
        <taxon>Rhabditomorpha</taxon>
        <taxon>Strongyloidea</taxon>
        <taxon>Heligmosomidae</taxon>
        <taxon>Heligmosomoides</taxon>
    </lineage>
</organism>
<dbReference type="SUPFAM" id="SSF82171">
    <property type="entry name" value="DPP6 N-terminal domain-like"/>
    <property type="match status" value="1"/>
</dbReference>
<dbReference type="SUPFAM" id="SSF69304">
    <property type="entry name" value="Tricorn protease N-terminal domain"/>
    <property type="match status" value="1"/>
</dbReference>
<evidence type="ECO:0000313" key="3">
    <source>
        <dbReference type="WBParaSite" id="HPBE_0002396001-mRNA-1"/>
    </source>
</evidence>
<proteinExistence type="inferred from homology"/>